<gene>
    <name evidence="1" type="ORF">GCM10009744_61770</name>
</gene>
<sequence length="135" mass="13144">MLAVRPRRQLGPAGAIAGAAAGAIGGGCGDRISRQARLSEPCAVDGCAGLSASEAVGGGCVLVGRGAGSPRARWSGAVVREREVAGWCGSGRSRGGAGAGGRGVVREREVAGWCGSGRSRGGARAGFAGWAVVRG</sequence>
<dbReference type="Proteomes" id="UP001501319">
    <property type="component" value="Unassembled WGS sequence"/>
</dbReference>
<reference evidence="1 2" key="1">
    <citation type="journal article" date="2019" name="Int. J. Syst. Evol. Microbiol.">
        <title>The Global Catalogue of Microorganisms (GCM) 10K type strain sequencing project: providing services to taxonomists for standard genome sequencing and annotation.</title>
        <authorList>
            <consortium name="The Broad Institute Genomics Platform"/>
            <consortium name="The Broad Institute Genome Sequencing Center for Infectious Disease"/>
            <person name="Wu L."/>
            <person name="Ma J."/>
        </authorList>
    </citation>
    <scope>NUCLEOTIDE SEQUENCE [LARGE SCALE GENOMIC DNA]</scope>
    <source>
        <strain evidence="1 2">JCM 14306</strain>
    </source>
</reference>
<proteinExistence type="predicted"/>
<dbReference type="EMBL" id="BAAANE010000014">
    <property type="protein sequence ID" value="GAA1659914.1"/>
    <property type="molecule type" value="Genomic_DNA"/>
</dbReference>
<comment type="caution">
    <text evidence="1">The sequence shown here is derived from an EMBL/GenBank/DDBJ whole genome shotgun (WGS) entry which is preliminary data.</text>
</comment>
<evidence type="ECO:0000313" key="2">
    <source>
        <dbReference type="Proteomes" id="UP001501319"/>
    </source>
</evidence>
<organism evidence="1 2">
    <name type="scientific">Kribbella alba</name>
    <dbReference type="NCBI Taxonomy" id="190197"/>
    <lineage>
        <taxon>Bacteria</taxon>
        <taxon>Bacillati</taxon>
        <taxon>Actinomycetota</taxon>
        <taxon>Actinomycetes</taxon>
        <taxon>Propionibacteriales</taxon>
        <taxon>Kribbellaceae</taxon>
        <taxon>Kribbella</taxon>
    </lineage>
</organism>
<accession>A0ABN2FUI6</accession>
<dbReference type="PROSITE" id="PS51257">
    <property type="entry name" value="PROKAR_LIPOPROTEIN"/>
    <property type="match status" value="1"/>
</dbReference>
<protein>
    <submittedName>
        <fullName evidence="1">Uncharacterized protein</fullName>
    </submittedName>
</protein>
<name>A0ABN2FUI6_9ACTN</name>
<evidence type="ECO:0000313" key="1">
    <source>
        <dbReference type="EMBL" id="GAA1659914.1"/>
    </source>
</evidence>
<keyword evidence="2" id="KW-1185">Reference proteome</keyword>